<keyword evidence="1" id="KW-0812">Transmembrane</keyword>
<accession>A0A383EXP6</accession>
<reference evidence="2" key="1">
    <citation type="submission" date="2018-05" db="EMBL/GenBank/DDBJ databases">
        <authorList>
            <person name="Lanie J.A."/>
            <person name="Ng W.-L."/>
            <person name="Kazmierczak K.M."/>
            <person name="Andrzejewski T.M."/>
            <person name="Davidsen T.M."/>
            <person name="Wayne K.J."/>
            <person name="Tettelin H."/>
            <person name="Glass J.I."/>
            <person name="Rusch D."/>
            <person name="Podicherti R."/>
            <person name="Tsui H.-C.T."/>
            <person name="Winkler M.E."/>
        </authorList>
    </citation>
    <scope>NUCLEOTIDE SEQUENCE</scope>
</reference>
<name>A0A383EXP6_9ZZZZ</name>
<keyword evidence="1" id="KW-1133">Transmembrane helix</keyword>
<dbReference type="AlphaFoldDB" id="A0A383EXP6"/>
<keyword evidence="1" id="KW-0472">Membrane</keyword>
<feature type="non-terminal residue" evidence="2">
    <location>
        <position position="140"/>
    </location>
</feature>
<organism evidence="2">
    <name type="scientific">marine metagenome</name>
    <dbReference type="NCBI Taxonomy" id="408172"/>
    <lineage>
        <taxon>unclassified sequences</taxon>
        <taxon>metagenomes</taxon>
        <taxon>ecological metagenomes</taxon>
    </lineage>
</organism>
<sequence length="140" mass="15328">MPDPGGLKTRADSSLKIIVPVTALCLLVGVLAFVLLADRTPKLDLEILQAKRALWSAKGSGDYDISIRIKVDRQDESSAAVSVKTGKILSQSYNGLERSGKEDSYTIEGLFRTMERELNLALDADEKNSTVLKAEFDAQR</sequence>
<gene>
    <name evidence="2" type="ORF">METZ01_LOCUS514273</name>
</gene>
<feature type="transmembrane region" description="Helical" evidence="1">
    <location>
        <begin position="17"/>
        <end position="37"/>
    </location>
</feature>
<dbReference type="EMBL" id="UINC01229631">
    <property type="protein sequence ID" value="SVE61419.1"/>
    <property type="molecule type" value="Genomic_DNA"/>
</dbReference>
<protein>
    <submittedName>
        <fullName evidence="2">Uncharacterized protein</fullName>
    </submittedName>
</protein>
<proteinExistence type="predicted"/>
<evidence type="ECO:0000256" key="1">
    <source>
        <dbReference type="SAM" id="Phobius"/>
    </source>
</evidence>
<evidence type="ECO:0000313" key="2">
    <source>
        <dbReference type="EMBL" id="SVE61419.1"/>
    </source>
</evidence>